<dbReference type="InterPro" id="IPR027291">
    <property type="entry name" value="Glyco_hydro_38_N_sf"/>
</dbReference>
<protein>
    <recommendedName>
        <fullName evidence="7">Alpha-mannosidase</fullName>
        <ecNumber evidence="7">3.2.1.-</ecNumber>
    </recommendedName>
</protein>
<accession>D2VQG0</accession>
<dbReference type="InterPro" id="IPR011013">
    <property type="entry name" value="Gal_mutarotase_sf_dom"/>
</dbReference>
<dbReference type="GO" id="GO:0006396">
    <property type="term" value="P:RNA processing"/>
    <property type="evidence" value="ECO:0007669"/>
    <property type="project" value="InterPro"/>
</dbReference>
<dbReference type="SMART" id="SM00872">
    <property type="entry name" value="Alpha-mann_mid"/>
    <property type="match status" value="1"/>
</dbReference>
<dbReference type="STRING" id="5762.D2VQG0"/>
<keyword evidence="12" id="KW-1185">Reference proteome</keyword>
<feature type="coiled-coil region" evidence="8">
    <location>
        <begin position="439"/>
        <end position="466"/>
    </location>
</feature>
<evidence type="ECO:0000256" key="2">
    <source>
        <dbReference type="ARBA" id="ARBA00022723"/>
    </source>
</evidence>
<dbReference type="InParanoid" id="D2VQG0"/>
<dbReference type="VEuPathDB" id="AmoebaDB:NAEGRDRAFT_58934"/>
<keyword evidence="9" id="KW-0812">Transmembrane</keyword>
<evidence type="ECO:0000256" key="1">
    <source>
        <dbReference type="ARBA" id="ARBA00009792"/>
    </source>
</evidence>
<dbReference type="GO" id="GO:0005764">
    <property type="term" value="C:lysosome"/>
    <property type="evidence" value="ECO:0007669"/>
    <property type="project" value="TreeGrafter"/>
</dbReference>
<dbReference type="OMA" id="CPWGQHP"/>
<feature type="transmembrane region" description="Helical" evidence="9">
    <location>
        <begin position="1027"/>
        <end position="1051"/>
    </location>
</feature>
<dbReference type="KEGG" id="ngr:NAEGRDRAFT_58934"/>
<dbReference type="GO" id="GO:0004559">
    <property type="term" value="F:alpha-mannosidase activity"/>
    <property type="evidence" value="ECO:0007669"/>
    <property type="project" value="InterPro"/>
</dbReference>
<reference evidence="11 12" key="1">
    <citation type="journal article" date="2010" name="Cell">
        <title>The genome of Naegleria gruberi illuminates early eukaryotic versatility.</title>
        <authorList>
            <person name="Fritz-Laylin L.K."/>
            <person name="Prochnik S.E."/>
            <person name="Ginger M.L."/>
            <person name="Dacks J.B."/>
            <person name="Carpenter M.L."/>
            <person name="Field M.C."/>
            <person name="Kuo A."/>
            <person name="Paredez A."/>
            <person name="Chapman J."/>
            <person name="Pham J."/>
            <person name="Shu S."/>
            <person name="Neupane R."/>
            <person name="Cipriano M."/>
            <person name="Mancuso J."/>
            <person name="Tu H."/>
            <person name="Salamov A."/>
            <person name="Lindquist E."/>
            <person name="Shapiro H."/>
            <person name="Lucas S."/>
            <person name="Grigoriev I.V."/>
            <person name="Cande W.Z."/>
            <person name="Fulton C."/>
            <person name="Rokhsar D.S."/>
            <person name="Dawson S.C."/>
        </authorList>
    </citation>
    <scope>NUCLEOTIDE SEQUENCE [LARGE SCALE GENOMIC DNA]</scope>
    <source>
        <strain evidence="11 12">NEG-M</strain>
    </source>
</reference>
<dbReference type="InterPro" id="IPR013780">
    <property type="entry name" value="Glyco_hydro_b"/>
</dbReference>
<dbReference type="GO" id="GO:0006013">
    <property type="term" value="P:mannose metabolic process"/>
    <property type="evidence" value="ECO:0007669"/>
    <property type="project" value="InterPro"/>
</dbReference>
<dbReference type="InterPro" id="IPR011682">
    <property type="entry name" value="Glyco_hydro_38_C"/>
</dbReference>
<comment type="similarity">
    <text evidence="1 7">Belongs to the glycosyl hydrolase 38 family.</text>
</comment>
<dbReference type="Gene3D" id="2.60.40.1180">
    <property type="entry name" value="Golgi alpha-mannosidase II"/>
    <property type="match status" value="1"/>
</dbReference>
<dbReference type="Gene3D" id="3.20.110.10">
    <property type="entry name" value="Glycoside hydrolase 38, N terminal domain"/>
    <property type="match status" value="1"/>
</dbReference>
<dbReference type="Proteomes" id="UP000006671">
    <property type="component" value="Unassembled WGS sequence"/>
</dbReference>
<dbReference type="eggNOG" id="KOG1959">
    <property type="taxonomic scope" value="Eukaryota"/>
</dbReference>
<dbReference type="InterPro" id="IPR050843">
    <property type="entry name" value="Glycosyl_Hydrlase_38"/>
</dbReference>
<dbReference type="Pfam" id="PF07748">
    <property type="entry name" value="Glyco_hydro_38C"/>
    <property type="match status" value="1"/>
</dbReference>
<keyword evidence="4 7" id="KW-0862">Zinc</keyword>
<organism evidence="12">
    <name type="scientific">Naegleria gruberi</name>
    <name type="common">Amoeba</name>
    <dbReference type="NCBI Taxonomy" id="5762"/>
    <lineage>
        <taxon>Eukaryota</taxon>
        <taxon>Discoba</taxon>
        <taxon>Heterolobosea</taxon>
        <taxon>Tetramitia</taxon>
        <taxon>Eutetramitia</taxon>
        <taxon>Vahlkampfiidae</taxon>
        <taxon>Naegleria</taxon>
    </lineage>
</organism>
<keyword evidence="9" id="KW-0472">Membrane</keyword>
<gene>
    <name evidence="11" type="ORF">NAEGRDRAFT_58934</name>
</gene>
<dbReference type="SUPFAM" id="SSF74650">
    <property type="entry name" value="Galactose mutarotase-like"/>
    <property type="match status" value="1"/>
</dbReference>
<evidence type="ECO:0000256" key="3">
    <source>
        <dbReference type="ARBA" id="ARBA00022801"/>
    </source>
</evidence>
<dbReference type="InterPro" id="IPR015341">
    <property type="entry name" value="Glyco_hydro_38_cen"/>
</dbReference>
<dbReference type="GO" id="GO:0003723">
    <property type="term" value="F:RNA binding"/>
    <property type="evidence" value="ECO:0007669"/>
    <property type="project" value="InterPro"/>
</dbReference>
<evidence type="ECO:0000256" key="4">
    <source>
        <dbReference type="ARBA" id="ARBA00022833"/>
    </source>
</evidence>
<dbReference type="GO" id="GO:0030246">
    <property type="term" value="F:carbohydrate binding"/>
    <property type="evidence" value="ECO:0007669"/>
    <property type="project" value="InterPro"/>
</dbReference>
<keyword evidence="3 7" id="KW-0378">Hydrolase</keyword>
<feature type="transmembrane region" description="Helical" evidence="9">
    <location>
        <begin position="9"/>
        <end position="27"/>
    </location>
</feature>
<evidence type="ECO:0000313" key="12">
    <source>
        <dbReference type="Proteomes" id="UP000006671"/>
    </source>
</evidence>
<evidence type="ECO:0000256" key="7">
    <source>
        <dbReference type="RuleBase" id="RU361199"/>
    </source>
</evidence>
<dbReference type="GeneID" id="8859279"/>
<dbReference type="SUPFAM" id="SSF88713">
    <property type="entry name" value="Glycoside hydrolase/deacetylase"/>
    <property type="match status" value="1"/>
</dbReference>
<dbReference type="FunFam" id="3.20.110.10:FF:000012">
    <property type="entry name" value="Alpha-mannosidase B"/>
    <property type="match status" value="1"/>
</dbReference>
<proteinExistence type="inferred from homology"/>
<dbReference type="PROSITE" id="PS50141">
    <property type="entry name" value="A_DEAMIN_EDITASE"/>
    <property type="match status" value="1"/>
</dbReference>
<sequence>MVNGKKRPLYINVLVVLIIVVILFVGLEIPNRVECAKAKSNNRHQEVEFDELKENSDSVVNAFIVAHSHCDLGWLETVNFYSKYNVTVIIDNVIKYLNADPQKRFIWSESGFLEMWWNNSTQTQRDAFKKLVHNKQIEIVNGGYVMTDEALPTYSAIIDQMTQGHQFVQKVIGADIQVGWQIDPFGASRTFAYLLSKMGFKYHVVDRIDERLKHKYREIPGSGTYAIEKHFEWEWCPSHSDPNSCIFTHVLEHHYSAPEICFNDGTCTGFDFESDPASNPPITNENIDARASLLVDYMRNVSKTYRTNNVLIPFGNDFRFQKANLMFDNMDLLISYINKNFQRFGVNMRYSTLSEYFEQVHNKTNPNVFPVKTYNSDSYSDYFPYPTCWGVDEDQFGDCIAYWSGYFVSEPQFKQLVRESERLLRNCEMIFTACQSELYKVETSLNRNIEKDLNQAEEALQYMRNSVALALHHDAITGTEKRFVLKNYTDIIQNATVALKNKTSLIFEYVATRGVTKDLLNVSLDQSLLLDEKKPIYALTLFNSLGWTTQEYIKIPVKANSISVYYYSRETGDVTQIDSDVVKEIDGTTYLYFKASVVPVGFSTYFIIQQDFKATTIEKKQTQYENVVNMENGYIKATFELTNGKLPYVLKSITNKYTGTTTTISQKIAQYVSYGDGAYILRTTGYAQDLVFETEYLDCIISNGKVVQSLSQRYTNNVTQTFVIYNEYNIPENGFVLDMSTSAQTGDNKEMITEFSLGDVQTTLYTDSNGYEMIERPYAPSRFNDSYFFNKIAGNYYPIVESSFIRSNDIQLTLFTRQAAGVASLRNGSIEFMLNRNTLTDDDRGLGENLNVTQTVTIPLRILLAPPSDSSNYRPTISKLFNAPALRMFSNSISLYASLATDSDIKEAVLTYVGKFNSESRFLNELPSNIHLLSLQTRNNVTTPNQRFTALRLQHIYEAQESLIHSKPVTLYPQAIFSDYFISNIVEMTMSLNYATKNLNFTKIILKPGEIRTFSLDLWNSEQGDDWFSISSFLFGAAAVIPVFLIVIVLISVTLSCQKNREISDSNHHNVINESTRFFERDE</sequence>
<evidence type="ECO:0000313" key="11">
    <source>
        <dbReference type="EMBL" id="EFC40940.1"/>
    </source>
</evidence>
<dbReference type="GO" id="GO:0046872">
    <property type="term" value="F:metal ion binding"/>
    <property type="evidence" value="ECO:0007669"/>
    <property type="project" value="UniProtKB-KW"/>
</dbReference>
<evidence type="ECO:0000256" key="6">
    <source>
        <dbReference type="ARBA" id="ARBA00023295"/>
    </source>
</evidence>
<dbReference type="InterPro" id="IPR028995">
    <property type="entry name" value="Glyco_hydro_57/38_cen_sf"/>
</dbReference>
<dbReference type="EMBL" id="GG738889">
    <property type="protein sequence ID" value="EFC40940.1"/>
    <property type="molecule type" value="Genomic_DNA"/>
</dbReference>
<dbReference type="PANTHER" id="PTHR11607:SF3">
    <property type="entry name" value="LYSOSOMAL ALPHA-MANNOSIDASE"/>
    <property type="match status" value="1"/>
</dbReference>
<dbReference type="EC" id="3.2.1.-" evidence="7"/>
<keyword evidence="8" id="KW-0175">Coiled coil</keyword>
<dbReference type="RefSeq" id="XP_002673684.1">
    <property type="nucleotide sequence ID" value="XM_002673638.1"/>
</dbReference>
<keyword evidence="9" id="KW-1133">Transmembrane helix</keyword>
<dbReference type="Gene3D" id="2.60.40.1360">
    <property type="match status" value="1"/>
</dbReference>
<dbReference type="OrthoDB" id="2016903at2759"/>
<dbReference type="InterPro" id="IPR002466">
    <property type="entry name" value="A_deamin"/>
</dbReference>
<dbReference type="InterPro" id="IPR037094">
    <property type="entry name" value="Glyco_hydro_38_cen_sf"/>
</dbReference>
<dbReference type="Gene3D" id="1.20.1270.50">
    <property type="entry name" value="Glycoside hydrolase family 38, central domain"/>
    <property type="match status" value="1"/>
</dbReference>
<dbReference type="PANTHER" id="PTHR11607">
    <property type="entry name" value="ALPHA-MANNOSIDASE"/>
    <property type="match status" value="1"/>
</dbReference>
<dbReference type="Pfam" id="PF01074">
    <property type="entry name" value="Glyco_hydro_38N"/>
    <property type="match status" value="1"/>
</dbReference>
<keyword evidence="5" id="KW-1015">Disulfide bond</keyword>
<dbReference type="InterPro" id="IPR011330">
    <property type="entry name" value="Glyco_hydro/deAcase_b/a-brl"/>
</dbReference>
<dbReference type="Pfam" id="PF09261">
    <property type="entry name" value="Alpha-mann_mid"/>
    <property type="match status" value="1"/>
</dbReference>
<dbReference type="CDD" id="cd00451">
    <property type="entry name" value="GH38N_AMII_euk"/>
    <property type="match status" value="1"/>
</dbReference>
<evidence type="ECO:0000256" key="8">
    <source>
        <dbReference type="SAM" id="Coils"/>
    </source>
</evidence>
<dbReference type="InterPro" id="IPR000602">
    <property type="entry name" value="Glyco_hydro_38_N"/>
</dbReference>
<dbReference type="AlphaFoldDB" id="D2VQG0"/>
<feature type="domain" description="A to I editase" evidence="10">
    <location>
        <begin position="591"/>
        <end position="783"/>
    </location>
</feature>
<comment type="cofactor">
    <cofactor evidence="7">
        <name>Zn(2+)</name>
        <dbReference type="ChEBI" id="CHEBI:29105"/>
    </cofactor>
    <text evidence="7">Binds 1 zinc ion per subunit.</text>
</comment>
<dbReference type="SUPFAM" id="SSF88688">
    <property type="entry name" value="Families 57/38 glycoside transferase middle domain"/>
    <property type="match status" value="1"/>
</dbReference>
<name>D2VQG0_NAEGR</name>
<evidence type="ECO:0000256" key="9">
    <source>
        <dbReference type="SAM" id="Phobius"/>
    </source>
</evidence>
<keyword evidence="6 7" id="KW-0326">Glycosidase</keyword>
<dbReference type="GO" id="GO:0004000">
    <property type="term" value="F:adenosine deaminase activity"/>
    <property type="evidence" value="ECO:0007669"/>
    <property type="project" value="InterPro"/>
</dbReference>
<evidence type="ECO:0000259" key="10">
    <source>
        <dbReference type="PROSITE" id="PS50141"/>
    </source>
</evidence>
<evidence type="ECO:0000256" key="5">
    <source>
        <dbReference type="ARBA" id="ARBA00023157"/>
    </source>
</evidence>
<dbReference type="Gene3D" id="2.70.98.30">
    <property type="entry name" value="Golgi alpha-mannosidase II, domain 4"/>
    <property type="match status" value="1"/>
</dbReference>
<keyword evidence="2 7" id="KW-0479">Metal-binding</keyword>